<dbReference type="OrthoDB" id="213056at2"/>
<dbReference type="RefSeq" id="WP_076348027.1">
    <property type="nucleotide sequence ID" value="NZ_CP019082.1"/>
</dbReference>
<sequence>MRHGRPGWEGRREVSGQTYDEDGLRFEYPHEWELEVTDQGEVRTVAVQDPDGLGFALITTDESCPDPAEVADSALDAMREEYADLESTATLETINDHAATGHDLEFYAMDMTNAAMIRCFRTPRRTVLAFGQWSDLGPDELADLVRDVIRSIVETE</sequence>
<dbReference type="EMBL" id="CP019082">
    <property type="protein sequence ID" value="APW62165.1"/>
    <property type="molecule type" value="Genomic_DNA"/>
</dbReference>
<evidence type="ECO:0000313" key="1">
    <source>
        <dbReference type="EMBL" id="APW62165.1"/>
    </source>
</evidence>
<dbReference type="KEGG" id="pbor:BSF38_03697"/>
<reference evidence="2" key="1">
    <citation type="submission" date="2016-12" db="EMBL/GenBank/DDBJ databases">
        <title>Comparative genomics of four Isosphaeraceae planctomycetes: a common pool of plasmids and glycoside hydrolase genes.</title>
        <authorList>
            <person name="Ivanova A."/>
        </authorList>
    </citation>
    <scope>NUCLEOTIDE SEQUENCE [LARGE SCALE GENOMIC DNA]</scope>
    <source>
        <strain evidence="2">PX4</strain>
    </source>
</reference>
<protein>
    <submittedName>
        <fullName evidence="1">Uncharacterized protein</fullName>
    </submittedName>
</protein>
<organism evidence="1 2">
    <name type="scientific">Paludisphaera borealis</name>
    <dbReference type="NCBI Taxonomy" id="1387353"/>
    <lineage>
        <taxon>Bacteria</taxon>
        <taxon>Pseudomonadati</taxon>
        <taxon>Planctomycetota</taxon>
        <taxon>Planctomycetia</taxon>
        <taxon>Isosphaerales</taxon>
        <taxon>Isosphaeraceae</taxon>
        <taxon>Paludisphaera</taxon>
    </lineage>
</organism>
<dbReference type="STRING" id="1387353.BSF38_03697"/>
<gene>
    <name evidence="1" type="ORF">BSF38_03697</name>
</gene>
<dbReference type="AlphaFoldDB" id="A0A1U7CTA0"/>
<dbReference type="Proteomes" id="UP000186309">
    <property type="component" value="Chromosome"/>
</dbReference>
<accession>A0A1U7CTA0</accession>
<proteinExistence type="predicted"/>
<evidence type="ECO:0000313" key="2">
    <source>
        <dbReference type="Proteomes" id="UP000186309"/>
    </source>
</evidence>
<keyword evidence="2" id="KW-1185">Reference proteome</keyword>
<name>A0A1U7CTA0_9BACT</name>